<comment type="function">
    <text evidence="13">Dol-P-Glc:Glc(2)Man(9)GlcNAc(2)-PP-Dol alpha-1,2-glucosyltransferase that operates in the biosynthetic pathway of dolichol-linked oligosaccharides, the glycan precursors employed in protein asparagine (N)-glycosylation. The assembly of dolichol-linked oligosaccharides begins on the cytosolic side of the endoplasmic reticulum membrane and finishes in its lumen. The sequential addition of sugars to dolichol pyrophosphate produces dolichol-linked oligosaccharides containing fourteen sugars, including two GlcNAcs, nine mannoses and three glucoses. Once assembled, the oligosaccharide is transferred from the lipid to nascent proteins by oligosaccharyltransferases. In the lumen of the endoplasmic reticulum, adds the third and last glucose residue from dolichyl phosphate glucose (Dol-P-Glc) onto the lipid-linked oligosaccharide intermediate Glc(2)Man(9)GlcNAc(2)-PP-Dol to produce Glc(3)Man(9)GlcNAc(2)-PP-Dol.</text>
</comment>
<comment type="catalytic activity">
    <reaction evidence="14">
        <text>an alpha-D-Glc-(1-&gt;3)-alpha-D-Glc-(1-&gt;3)-alpha-D-Man-(1-&gt;2)-alpha-D-Man-(1-&gt;2)-alpha-D-Man-(1-&gt;3)-[alpha-D-Man-(1-&gt;2)-alpha-D-Man-(1-&gt;3)-[alpha-D-Man-(1-&gt;2)-alpha-D-Man-(1-&gt;6)]-alpha-D-Man-(1-&gt;6)]-beta-D-Man-(1-&gt;4)-beta-D-GlcNAc-(1-&gt;4)-alpha-D-GlcNAc-diphospho-di-trans,poly-cis-dolichol + a di-trans,poly-cis-dolichyl beta-D-glucosyl phosphate = a alpha-D-Glc-(1-&gt;2)-alpha-D-Glc-(1-&gt;3)-alpha-D-Glc-(1-&gt;3)-alpha-D-Man-(1-&gt;2)-alpha-D-Man-(1-&gt;2)-alpha-D-Man-(1-&gt;3)-[alpha-D-Man-(1-&gt;2)-alpha-D-Man-(1-&gt;3)-[alpha-D-Man-(1-&gt;2)-alpha-D-Man-(1-&gt;6)]-alpha-D-Man-(1-&gt;6)]-beta-D-Man-(1-&gt;4)-beta-D-GlcNAc-(1-&gt;4)-alpha-D-GlcNAc-diphospho-di-trans,poly-cis-dolichol + a di-trans,poly-cis-dolichyl phosphate + H(+)</text>
        <dbReference type="Rhea" id="RHEA:29543"/>
        <dbReference type="Rhea" id="RHEA-COMP:19498"/>
        <dbReference type="Rhea" id="RHEA-COMP:19502"/>
        <dbReference type="Rhea" id="RHEA-COMP:19512"/>
        <dbReference type="Rhea" id="RHEA-COMP:19522"/>
        <dbReference type="ChEBI" id="CHEBI:15378"/>
        <dbReference type="ChEBI" id="CHEBI:57525"/>
        <dbReference type="ChEBI" id="CHEBI:57683"/>
        <dbReference type="ChEBI" id="CHEBI:132522"/>
        <dbReference type="ChEBI" id="CHEBI:132523"/>
        <dbReference type="EC" id="2.4.1.256"/>
    </reaction>
    <physiologicalReaction direction="left-to-right" evidence="14">
        <dbReference type="Rhea" id="RHEA:29544"/>
    </physiologicalReaction>
</comment>
<accession>A0A9W8LXW2</accession>
<evidence type="ECO:0000256" key="7">
    <source>
        <dbReference type="ARBA" id="ARBA00022679"/>
    </source>
</evidence>
<keyword evidence="17" id="KW-1185">Reference proteome</keyword>
<evidence type="ECO:0000256" key="12">
    <source>
        <dbReference type="ARBA" id="ARBA00032069"/>
    </source>
</evidence>
<gene>
    <name evidence="16" type="primary">ALG10</name>
    <name evidence="16" type="ORF">IWW36_005687</name>
</gene>
<comment type="subcellular location">
    <subcellularLocation>
        <location evidence="1">Endoplasmic reticulum membrane</location>
        <topology evidence="1">Multi-pass membrane protein</topology>
    </subcellularLocation>
</comment>
<sequence>MKVGAAFAVYAASSYAVLQRINDVVPEPYMDEIFHAPQAQKYCTGEFYEWDPKLTTPPGLYLVSLMLRLCGLSCSVLNLRLVNWVLGLGLFWTIYGLVHRLHPSSICAAAATMMLAMLPVPFFFNHLYYTDTASLLCVLLMYLLSLHNRHKMAGVVGGVSLWMRQTNVAWVALIGASAALHLHAREIISARNALSLQKAVVQLSWWAVKWSNWRRSAAVWTPYAAVVALFGGFVVANGGIVLGDKQHHQAGLHLPQLLYFYAYTCVLSIPTAALALPQLIRSIRQ</sequence>
<evidence type="ECO:0000256" key="2">
    <source>
        <dbReference type="ARBA" id="ARBA00004922"/>
    </source>
</evidence>
<dbReference type="PANTHER" id="PTHR12989">
    <property type="entry name" value="ALPHA-1,2-GLUCOSYLTRANSFERASE ALG10"/>
    <property type="match status" value="1"/>
</dbReference>
<comment type="pathway">
    <text evidence="2">Protein modification; protein glycosylation.</text>
</comment>
<reference evidence="16" key="1">
    <citation type="submission" date="2022-07" db="EMBL/GenBank/DDBJ databases">
        <title>Phylogenomic reconstructions and comparative analyses of Kickxellomycotina fungi.</title>
        <authorList>
            <person name="Reynolds N.K."/>
            <person name="Stajich J.E."/>
            <person name="Barry K."/>
            <person name="Grigoriev I.V."/>
            <person name="Crous P."/>
            <person name="Smith M.E."/>
        </authorList>
    </citation>
    <scope>NUCLEOTIDE SEQUENCE</scope>
    <source>
        <strain evidence="16">NRRL 1566</strain>
    </source>
</reference>
<dbReference type="GO" id="GO:0106073">
    <property type="term" value="F:dolichyl pyrophosphate Glc2Man9GlcNAc2 alpha-1,2-glucosyltransferase activity"/>
    <property type="evidence" value="ECO:0007669"/>
    <property type="project" value="UniProtKB-EC"/>
</dbReference>
<dbReference type="EMBL" id="JANBUW010001541">
    <property type="protein sequence ID" value="KAJ2843049.1"/>
    <property type="molecule type" value="Genomic_DNA"/>
</dbReference>
<dbReference type="Proteomes" id="UP001139887">
    <property type="component" value="Unassembled WGS sequence"/>
</dbReference>
<evidence type="ECO:0000256" key="14">
    <source>
        <dbReference type="ARBA" id="ARBA00048064"/>
    </source>
</evidence>
<keyword evidence="8 15" id="KW-0812">Transmembrane</keyword>
<dbReference type="EC" id="2.4.1.256" evidence="4"/>
<keyword evidence="7 16" id="KW-0808">Transferase</keyword>
<organism evidence="16 17">
    <name type="scientific">Coemansia brasiliensis</name>
    <dbReference type="NCBI Taxonomy" id="2650707"/>
    <lineage>
        <taxon>Eukaryota</taxon>
        <taxon>Fungi</taxon>
        <taxon>Fungi incertae sedis</taxon>
        <taxon>Zoopagomycota</taxon>
        <taxon>Kickxellomycotina</taxon>
        <taxon>Kickxellomycetes</taxon>
        <taxon>Kickxellales</taxon>
        <taxon>Kickxellaceae</taxon>
        <taxon>Coemansia</taxon>
    </lineage>
</organism>
<dbReference type="GO" id="GO:0006488">
    <property type="term" value="P:dolichol-linked oligosaccharide biosynthetic process"/>
    <property type="evidence" value="ECO:0007669"/>
    <property type="project" value="InterPro"/>
</dbReference>
<keyword evidence="6 16" id="KW-0328">Glycosyltransferase</keyword>
<feature type="transmembrane region" description="Helical" evidence="15">
    <location>
        <begin position="220"/>
        <end position="240"/>
    </location>
</feature>
<feature type="transmembrane region" description="Helical" evidence="15">
    <location>
        <begin position="81"/>
        <end position="98"/>
    </location>
</feature>
<feature type="transmembrane region" description="Helical" evidence="15">
    <location>
        <begin position="260"/>
        <end position="280"/>
    </location>
</feature>
<dbReference type="InterPro" id="IPR016900">
    <property type="entry name" value="Alg10"/>
</dbReference>
<evidence type="ECO:0000256" key="10">
    <source>
        <dbReference type="ARBA" id="ARBA00022989"/>
    </source>
</evidence>
<name>A0A9W8LXW2_9FUNG</name>
<evidence type="ECO:0000256" key="1">
    <source>
        <dbReference type="ARBA" id="ARBA00004477"/>
    </source>
</evidence>
<feature type="transmembrane region" description="Helical" evidence="15">
    <location>
        <begin position="128"/>
        <end position="146"/>
    </location>
</feature>
<dbReference type="AlphaFoldDB" id="A0A9W8LXW2"/>
<evidence type="ECO:0000256" key="11">
    <source>
        <dbReference type="ARBA" id="ARBA00023136"/>
    </source>
</evidence>
<evidence type="ECO:0000256" key="6">
    <source>
        <dbReference type="ARBA" id="ARBA00022676"/>
    </source>
</evidence>
<evidence type="ECO:0000256" key="4">
    <source>
        <dbReference type="ARBA" id="ARBA00011967"/>
    </source>
</evidence>
<comment type="similarity">
    <text evidence="3">Belongs to the ALG10 glucosyltransferase family.</text>
</comment>
<feature type="non-terminal residue" evidence="16">
    <location>
        <position position="285"/>
    </location>
</feature>
<dbReference type="GO" id="GO:0005789">
    <property type="term" value="C:endoplasmic reticulum membrane"/>
    <property type="evidence" value="ECO:0007669"/>
    <property type="project" value="UniProtKB-SubCell"/>
</dbReference>
<keyword evidence="9" id="KW-0256">Endoplasmic reticulum</keyword>
<evidence type="ECO:0000256" key="9">
    <source>
        <dbReference type="ARBA" id="ARBA00022824"/>
    </source>
</evidence>
<evidence type="ECO:0000256" key="8">
    <source>
        <dbReference type="ARBA" id="ARBA00022692"/>
    </source>
</evidence>
<protein>
    <recommendedName>
        <fullName evidence="5">Dol-P-Glc:Glc(2)Man(9)GlcNAc(2)-PP-Dol alpha-1,2-glucosyltransferase</fullName>
        <ecNumber evidence="4">2.4.1.256</ecNumber>
    </recommendedName>
    <alternativeName>
        <fullName evidence="12">Asparagine-linked glycosylation protein 10</fullName>
    </alternativeName>
</protein>
<dbReference type="Pfam" id="PF04922">
    <property type="entry name" value="DIE2_ALG10"/>
    <property type="match status" value="1"/>
</dbReference>
<evidence type="ECO:0000256" key="13">
    <source>
        <dbReference type="ARBA" id="ARBA00044727"/>
    </source>
</evidence>
<evidence type="ECO:0000256" key="3">
    <source>
        <dbReference type="ARBA" id="ARBA00010600"/>
    </source>
</evidence>
<evidence type="ECO:0000313" key="17">
    <source>
        <dbReference type="Proteomes" id="UP001139887"/>
    </source>
</evidence>
<keyword evidence="11 15" id="KW-0472">Membrane</keyword>
<dbReference type="OrthoDB" id="4769at2759"/>
<evidence type="ECO:0000313" key="16">
    <source>
        <dbReference type="EMBL" id="KAJ2843049.1"/>
    </source>
</evidence>
<proteinExistence type="inferred from homology"/>
<comment type="caution">
    <text evidence="16">The sequence shown here is derived from an EMBL/GenBank/DDBJ whole genome shotgun (WGS) entry which is preliminary data.</text>
</comment>
<evidence type="ECO:0000256" key="15">
    <source>
        <dbReference type="SAM" id="Phobius"/>
    </source>
</evidence>
<dbReference type="PANTHER" id="PTHR12989:SF10">
    <property type="entry name" value="DOL-P-GLC:GLC(2)MAN(9)GLCNAC(2)-PP-DOL ALPHA-1,2-GLUCOSYLTRANSFERASE-RELATED"/>
    <property type="match status" value="1"/>
</dbReference>
<keyword evidence="10 15" id="KW-1133">Transmembrane helix</keyword>
<evidence type="ECO:0000256" key="5">
    <source>
        <dbReference type="ARBA" id="ARBA00018512"/>
    </source>
</evidence>